<organism evidence="1 2">
    <name type="scientific">Aristaeella hokkaidonensis</name>
    <dbReference type="NCBI Taxonomy" id="3046382"/>
    <lineage>
        <taxon>Bacteria</taxon>
        <taxon>Bacillati</taxon>
        <taxon>Bacillota</taxon>
        <taxon>Clostridia</taxon>
        <taxon>Eubacteriales</taxon>
        <taxon>Aristaeellaceae</taxon>
        <taxon>Aristaeella</taxon>
    </lineage>
</organism>
<keyword evidence="2" id="KW-1185">Reference proteome</keyword>
<gene>
    <name evidence="1" type="ORF">JYE49_04350</name>
</gene>
<evidence type="ECO:0000313" key="2">
    <source>
        <dbReference type="Proteomes" id="UP000682782"/>
    </source>
</evidence>
<sequence>MIPVLYTDKEFLVCSKPVGTLSESPGLPDMLQEQLGCRFFPVHRLDQGTGGVCVLAASAYACTGLQKLFQEGQVGKEYLAVISGKPVEQNGSFRDYLYHDKRSNKTYVVKQKRKGVKEALCDWHIIGTAVFNDQPLTLVRVSLHTGRTHQIRVQFASRGFPLVGDRKYGSRIKASSPALWAYSLSFPHPRNTEKQVAVSSLPDEAFPWMLFDLSAL</sequence>
<dbReference type="EMBL" id="CP068393">
    <property type="protein sequence ID" value="QUC67938.1"/>
    <property type="molecule type" value="Genomic_DNA"/>
</dbReference>
<accession>A0AC61N9J4</accession>
<reference evidence="1" key="1">
    <citation type="submission" date="2021-01" db="EMBL/GenBank/DDBJ databases">
        <title>Complete genome sequence of Clostridiales bacterium R-7.</title>
        <authorList>
            <person name="Mahoney-Kurpe S.C."/>
            <person name="Palevich N."/>
            <person name="Koike S."/>
            <person name="Moon C.D."/>
            <person name="Attwood G.T."/>
        </authorList>
    </citation>
    <scope>NUCLEOTIDE SEQUENCE</scope>
    <source>
        <strain evidence="1">R-7</strain>
    </source>
</reference>
<dbReference type="Proteomes" id="UP000682782">
    <property type="component" value="Chromosome"/>
</dbReference>
<protein>
    <submittedName>
        <fullName evidence="1">RluA family pseudouridine synthase</fullName>
    </submittedName>
</protein>
<evidence type="ECO:0000313" key="1">
    <source>
        <dbReference type="EMBL" id="QUC67938.1"/>
    </source>
</evidence>
<proteinExistence type="predicted"/>
<name>A0AC61N9J4_9FIRM</name>